<dbReference type="InterPro" id="IPR007504">
    <property type="entry name" value="H/ACA_rnp_Gar1/Naf1"/>
</dbReference>
<dbReference type="Proteomes" id="UP000008141">
    <property type="component" value="Unassembled WGS sequence"/>
</dbReference>
<accession>E1ZJS1</accession>
<dbReference type="Gene3D" id="2.40.10.230">
    <property type="entry name" value="Probable tRNA pseudouridine synthase domain"/>
    <property type="match status" value="1"/>
</dbReference>
<dbReference type="OrthoDB" id="21550at2759"/>
<evidence type="ECO:0000256" key="4">
    <source>
        <dbReference type="ARBA" id="ARBA00022517"/>
    </source>
</evidence>
<evidence type="ECO:0000256" key="9">
    <source>
        <dbReference type="SAM" id="MobiDB-lite"/>
    </source>
</evidence>
<evidence type="ECO:0000256" key="3">
    <source>
        <dbReference type="ARBA" id="ARBA00021438"/>
    </source>
</evidence>
<dbReference type="eggNOG" id="KOG2236">
    <property type="taxonomic scope" value="Eukaryota"/>
</dbReference>
<evidence type="ECO:0000313" key="11">
    <source>
        <dbReference type="Proteomes" id="UP000008141"/>
    </source>
</evidence>
<evidence type="ECO:0000256" key="1">
    <source>
        <dbReference type="ARBA" id="ARBA00004123"/>
    </source>
</evidence>
<dbReference type="GeneID" id="17353459"/>
<sequence length="542" mass="55755">MEGELPSIDDLEVAAAAAGVAPVPAVLAEMGYFELGLQPAAAAEVPQDSLSDDSGDEAESSSDEDPDASHESAAGIVRLLLRPLGGGQDGVSVRLLLVGGGPRGTAAAAGMEVEEVADDSGFSSSASSGSSSDDEASSASADEPLDVIQNYSELRQMIDDMDADVDADEDGGGGAAAAHRAERELLGSLPLPALAGVQVSADEAVQAAGIVLSMLEGMVVAQAGSRALNEGCVLVLEDRSPIGCVEEIFGPVVSPLYALRYGGAEPMPAALQPGATVYSVDRLADFVLPEQLRVQGYDAAAEEEEADLEAQFSDDEAEARHRRKLEAKRKQQPEGLVQGGRGPKQAQGGRGRGGRGGGRGGRGGGGRGSGQHPSMGGPKPMQPSPQQQQPGSAPAAVAYYHPHQQMPPAGRVFSGQLPRPSPPAAFQVQAAAAQFNGMSLQQQQQQGMYMQPPPPGSWAGAGSGGGYYGGGQPAPPRMTGQVLRPQYAVPPQQRPPGTGAIMQPQYAGQAPGMQAPQQAQQAQQAQHQLFTPQFRPPPPPQL</sequence>
<keyword evidence="5" id="KW-0698">rRNA processing</keyword>
<feature type="region of interest" description="Disordered" evidence="9">
    <location>
        <begin position="304"/>
        <end position="425"/>
    </location>
</feature>
<feature type="compositionally biased region" description="Acidic residues" evidence="9">
    <location>
        <begin position="50"/>
        <end position="66"/>
    </location>
</feature>
<feature type="region of interest" description="Disordered" evidence="9">
    <location>
        <begin position="438"/>
        <end position="542"/>
    </location>
</feature>
<evidence type="ECO:0000256" key="7">
    <source>
        <dbReference type="ARBA" id="ARBA00022884"/>
    </source>
</evidence>
<dbReference type="GO" id="GO:0006364">
    <property type="term" value="P:rRNA processing"/>
    <property type="evidence" value="ECO:0007669"/>
    <property type="project" value="UniProtKB-KW"/>
</dbReference>
<name>E1ZJS1_CHLVA</name>
<evidence type="ECO:0000256" key="8">
    <source>
        <dbReference type="ARBA" id="ARBA00023242"/>
    </source>
</evidence>
<dbReference type="GO" id="GO:0005634">
    <property type="term" value="C:nucleus"/>
    <property type="evidence" value="ECO:0007669"/>
    <property type="project" value="UniProtKB-SubCell"/>
</dbReference>
<comment type="subcellular location">
    <subcellularLocation>
        <location evidence="1">Nucleus</location>
    </subcellularLocation>
</comment>
<dbReference type="GO" id="GO:0001522">
    <property type="term" value="P:pseudouridine synthesis"/>
    <property type="evidence" value="ECO:0007669"/>
    <property type="project" value="InterPro"/>
</dbReference>
<dbReference type="PANTHER" id="PTHR31633">
    <property type="entry name" value="H/ACA RIBONUCLEOPROTEIN COMPLEX NON-CORE SUBUNIT NAF1"/>
    <property type="match status" value="1"/>
</dbReference>
<dbReference type="SUPFAM" id="SSF50447">
    <property type="entry name" value="Translation proteins"/>
    <property type="match status" value="1"/>
</dbReference>
<feature type="region of interest" description="Disordered" evidence="9">
    <location>
        <begin position="116"/>
        <end position="144"/>
    </location>
</feature>
<gene>
    <name evidence="10" type="ORF">CHLNCDRAFT_136109</name>
</gene>
<dbReference type="AlphaFoldDB" id="E1ZJS1"/>
<evidence type="ECO:0000256" key="5">
    <source>
        <dbReference type="ARBA" id="ARBA00022552"/>
    </source>
</evidence>
<keyword evidence="4" id="KW-0690">Ribosome biogenesis</keyword>
<dbReference type="Pfam" id="PF04410">
    <property type="entry name" value="Gar1"/>
    <property type="match status" value="1"/>
</dbReference>
<feature type="compositionally biased region" description="Low complexity" evidence="9">
    <location>
        <begin position="119"/>
        <end position="142"/>
    </location>
</feature>
<keyword evidence="6" id="KW-0597">Phosphoprotein</keyword>
<dbReference type="OMA" id="PPSHVDY"/>
<keyword evidence="8" id="KW-0539">Nucleus</keyword>
<dbReference type="RefSeq" id="XP_005846143.1">
    <property type="nucleotide sequence ID" value="XM_005846081.1"/>
</dbReference>
<feature type="compositionally biased region" description="Low complexity" evidence="9">
    <location>
        <begin position="503"/>
        <end position="528"/>
    </location>
</feature>
<reference evidence="10 11" key="1">
    <citation type="journal article" date="2010" name="Plant Cell">
        <title>The Chlorella variabilis NC64A genome reveals adaptation to photosymbiosis, coevolution with viruses, and cryptic sex.</title>
        <authorList>
            <person name="Blanc G."/>
            <person name="Duncan G."/>
            <person name="Agarkova I."/>
            <person name="Borodovsky M."/>
            <person name="Gurnon J."/>
            <person name="Kuo A."/>
            <person name="Lindquist E."/>
            <person name="Lucas S."/>
            <person name="Pangilinan J."/>
            <person name="Polle J."/>
            <person name="Salamov A."/>
            <person name="Terry A."/>
            <person name="Yamada T."/>
            <person name="Dunigan D.D."/>
            <person name="Grigoriev I.V."/>
            <person name="Claverie J.M."/>
            <person name="Van Etten J.L."/>
        </authorList>
    </citation>
    <scope>NUCLEOTIDE SEQUENCE [LARGE SCALE GENOMIC DNA]</scope>
    <source>
        <strain evidence="10 11">NC64A</strain>
    </source>
</reference>
<organism evidence="11">
    <name type="scientific">Chlorella variabilis</name>
    <name type="common">Green alga</name>
    <dbReference type="NCBI Taxonomy" id="554065"/>
    <lineage>
        <taxon>Eukaryota</taxon>
        <taxon>Viridiplantae</taxon>
        <taxon>Chlorophyta</taxon>
        <taxon>core chlorophytes</taxon>
        <taxon>Trebouxiophyceae</taxon>
        <taxon>Chlorellales</taxon>
        <taxon>Chlorellaceae</taxon>
        <taxon>Chlorella clade</taxon>
        <taxon>Chlorella</taxon>
    </lineage>
</organism>
<dbReference type="GO" id="GO:0005732">
    <property type="term" value="C:sno(s)RNA-containing ribonucleoprotein complex"/>
    <property type="evidence" value="ECO:0007669"/>
    <property type="project" value="InterPro"/>
</dbReference>
<evidence type="ECO:0000256" key="2">
    <source>
        <dbReference type="ARBA" id="ARBA00009801"/>
    </source>
</evidence>
<keyword evidence="11" id="KW-1185">Reference proteome</keyword>
<feature type="compositionally biased region" description="Low complexity" evidence="9">
    <location>
        <begin position="370"/>
        <end position="396"/>
    </location>
</feature>
<feature type="region of interest" description="Disordered" evidence="9">
    <location>
        <begin position="42"/>
        <end position="74"/>
    </location>
</feature>
<feature type="compositionally biased region" description="Gly residues" evidence="9">
    <location>
        <begin position="337"/>
        <end position="369"/>
    </location>
</feature>
<dbReference type="PANTHER" id="PTHR31633:SF1">
    <property type="entry name" value="H_ACA RIBONUCLEOPROTEIN COMPLEX NON-CORE SUBUNIT NAF1"/>
    <property type="match status" value="1"/>
</dbReference>
<feature type="compositionally biased region" description="Low complexity" evidence="9">
    <location>
        <begin position="438"/>
        <end position="450"/>
    </location>
</feature>
<dbReference type="InterPro" id="IPR040309">
    <property type="entry name" value="Naf1"/>
</dbReference>
<dbReference type="InParanoid" id="E1ZJS1"/>
<dbReference type="GO" id="GO:0003723">
    <property type="term" value="F:RNA binding"/>
    <property type="evidence" value="ECO:0007669"/>
    <property type="project" value="UniProtKB-KW"/>
</dbReference>
<keyword evidence="7" id="KW-0694">RNA-binding</keyword>
<protein>
    <recommendedName>
        <fullName evidence="3">H/ACA ribonucleoprotein complex non-core subunit NAF1</fullName>
    </recommendedName>
</protein>
<dbReference type="EMBL" id="GL433849">
    <property type="protein sequence ID" value="EFN54041.1"/>
    <property type="molecule type" value="Genomic_DNA"/>
</dbReference>
<comment type="similarity">
    <text evidence="2">Belongs to the NAF1 family.</text>
</comment>
<feature type="compositionally biased region" description="Gly residues" evidence="9">
    <location>
        <begin position="459"/>
        <end position="472"/>
    </location>
</feature>
<dbReference type="GO" id="GO:0000493">
    <property type="term" value="P:box H/ACA snoRNP assembly"/>
    <property type="evidence" value="ECO:0007669"/>
    <property type="project" value="InterPro"/>
</dbReference>
<feature type="compositionally biased region" description="Acidic residues" evidence="9">
    <location>
        <begin position="304"/>
        <end position="317"/>
    </location>
</feature>
<dbReference type="STRING" id="554065.E1ZJS1"/>
<proteinExistence type="inferred from homology"/>
<evidence type="ECO:0000313" key="10">
    <source>
        <dbReference type="EMBL" id="EFN54041.1"/>
    </source>
</evidence>
<dbReference type="InterPro" id="IPR038664">
    <property type="entry name" value="Gar1/Naf1_Cbf5-bd_sf"/>
</dbReference>
<dbReference type="InterPro" id="IPR009000">
    <property type="entry name" value="Transl_B-barrel_sf"/>
</dbReference>
<dbReference type="KEGG" id="cvr:CHLNCDRAFT_136109"/>
<evidence type="ECO:0000256" key="6">
    <source>
        <dbReference type="ARBA" id="ARBA00022553"/>
    </source>
</evidence>